<gene>
    <name evidence="2" type="ORF">HF882_01400</name>
</gene>
<dbReference type="Pfam" id="PF05037">
    <property type="entry name" value="DUF669"/>
    <property type="match status" value="1"/>
</dbReference>
<sequence>MAILNFNATEISPATTLEAIPAGRYQVVITDSELKMTKNGSGSYLELTFEIISGEYAKRRLWSRLNIQNSNPTAVEIAQRELSAICHAVEVLQPQDSSELHNRPLTVVVRCVKNPESGELQNEIKGYAAPARSVAPASTSTPTGAGSAPWAR</sequence>
<dbReference type="RefSeq" id="WP_168961304.1">
    <property type="nucleotide sequence ID" value="NZ_CALXNT010000088.1"/>
</dbReference>
<dbReference type="AlphaFoldDB" id="A0A848ASM9"/>
<evidence type="ECO:0000313" key="2">
    <source>
        <dbReference type="EMBL" id="NMD85233.1"/>
    </source>
</evidence>
<feature type="region of interest" description="Disordered" evidence="1">
    <location>
        <begin position="130"/>
        <end position="152"/>
    </location>
</feature>
<accession>A0A848ASM9</accession>
<dbReference type="Proteomes" id="UP000576225">
    <property type="component" value="Unassembled WGS sequence"/>
</dbReference>
<evidence type="ECO:0000256" key="1">
    <source>
        <dbReference type="SAM" id="MobiDB-lite"/>
    </source>
</evidence>
<proteinExistence type="predicted"/>
<name>A0A848ASM9_9BACT</name>
<evidence type="ECO:0000313" key="3">
    <source>
        <dbReference type="Proteomes" id="UP000576225"/>
    </source>
</evidence>
<reference evidence="2 3" key="1">
    <citation type="submission" date="2020-04" db="EMBL/GenBank/DDBJ databases">
        <authorList>
            <person name="Hitch T.C.A."/>
            <person name="Wylensek D."/>
            <person name="Clavel T."/>
        </authorList>
    </citation>
    <scope>NUCLEOTIDE SEQUENCE [LARGE SCALE GENOMIC DNA]</scope>
    <source>
        <strain evidence="2 3">COR2-253-APC-1A</strain>
    </source>
</reference>
<comment type="caution">
    <text evidence="2">The sequence shown here is derived from an EMBL/GenBank/DDBJ whole genome shotgun (WGS) entry which is preliminary data.</text>
</comment>
<dbReference type="InterPro" id="IPR007731">
    <property type="entry name" value="DUF669"/>
</dbReference>
<dbReference type="EMBL" id="JABAEW010000002">
    <property type="protein sequence ID" value="NMD85233.1"/>
    <property type="molecule type" value="Genomic_DNA"/>
</dbReference>
<organism evidence="2 3">
    <name type="scientific">Victivallis vadensis</name>
    <dbReference type="NCBI Taxonomy" id="172901"/>
    <lineage>
        <taxon>Bacteria</taxon>
        <taxon>Pseudomonadati</taxon>
        <taxon>Lentisphaerota</taxon>
        <taxon>Lentisphaeria</taxon>
        <taxon>Victivallales</taxon>
        <taxon>Victivallaceae</taxon>
        <taxon>Victivallis</taxon>
    </lineage>
</organism>
<protein>
    <submittedName>
        <fullName evidence="2">DUF669 domain-containing protein</fullName>
    </submittedName>
</protein>